<keyword evidence="1" id="KW-0812">Transmembrane</keyword>
<evidence type="ECO:0000313" key="2">
    <source>
        <dbReference type="EMBL" id="CEN39295.1"/>
    </source>
</evidence>
<protein>
    <submittedName>
        <fullName evidence="2">Uncharacterized protein</fullName>
    </submittedName>
</protein>
<dbReference type="AlphaFoldDB" id="A0A0B7HJ68"/>
<keyword evidence="1" id="KW-0472">Membrane</keyword>
<proteinExistence type="predicted"/>
<name>A0A0B7HJ68_9FLAO</name>
<accession>A0A0B7HJ68</accession>
<sequence length="39" mass="4642">MNKDYKYFYILFCVAILMAIYAWVFEKGEDLGKVLANLF</sequence>
<keyword evidence="1" id="KW-1133">Transmembrane helix</keyword>
<dbReference type="EMBL" id="CDOK01000126">
    <property type="protein sequence ID" value="CEN50235.1"/>
    <property type="molecule type" value="Genomic_DNA"/>
</dbReference>
<feature type="transmembrane region" description="Helical" evidence="1">
    <location>
        <begin position="7"/>
        <end position="25"/>
    </location>
</feature>
<evidence type="ECO:0000256" key="1">
    <source>
        <dbReference type="SAM" id="Phobius"/>
    </source>
</evidence>
<gene>
    <name evidence="3" type="ORF">CCAN11_2110012</name>
    <name evidence="2" type="ORF">CCAN12_760021</name>
</gene>
<organism evidence="2 5">
    <name type="scientific">Capnocytophaga canimorsus</name>
    <dbReference type="NCBI Taxonomy" id="28188"/>
    <lineage>
        <taxon>Bacteria</taxon>
        <taxon>Pseudomonadati</taxon>
        <taxon>Bacteroidota</taxon>
        <taxon>Flavobacteriia</taxon>
        <taxon>Flavobacteriales</taxon>
        <taxon>Flavobacteriaceae</taxon>
        <taxon>Capnocytophaga</taxon>
    </lineage>
</organism>
<evidence type="ECO:0000313" key="5">
    <source>
        <dbReference type="Proteomes" id="UP000044026"/>
    </source>
</evidence>
<dbReference type="Proteomes" id="UP000044026">
    <property type="component" value="Unassembled WGS sequence"/>
</dbReference>
<evidence type="ECO:0000313" key="3">
    <source>
        <dbReference type="EMBL" id="CEN50235.1"/>
    </source>
</evidence>
<reference evidence="4 5" key="1">
    <citation type="submission" date="2015-01" db="EMBL/GenBank/DDBJ databases">
        <authorList>
            <person name="MANFREDI Pablo"/>
        </authorList>
    </citation>
    <scope>NUCLEOTIDE SEQUENCE [LARGE SCALE GENOMIC DNA]</scope>
    <source>
        <strain evidence="3 4">Cc11</strain>
        <strain evidence="2 5">Cc12</strain>
    </source>
</reference>
<dbReference type="Proteomes" id="UP000039370">
    <property type="component" value="Unassembled WGS sequence"/>
</dbReference>
<dbReference type="EMBL" id="CDOE01000074">
    <property type="protein sequence ID" value="CEN39295.1"/>
    <property type="molecule type" value="Genomic_DNA"/>
</dbReference>
<evidence type="ECO:0000313" key="4">
    <source>
        <dbReference type="Proteomes" id="UP000039370"/>
    </source>
</evidence>